<evidence type="ECO:0000256" key="1">
    <source>
        <dbReference type="PROSITE-ProRule" id="PRU00169"/>
    </source>
</evidence>
<dbReference type="PROSITE" id="PS50110">
    <property type="entry name" value="RESPONSE_REGULATORY"/>
    <property type="match status" value="1"/>
</dbReference>
<dbReference type="InterPro" id="IPR001789">
    <property type="entry name" value="Sig_transdc_resp-reg_receiver"/>
</dbReference>
<accession>A0ABQ3I4K6</accession>
<feature type="modified residue" description="4-aspartylphosphate" evidence="1">
    <location>
        <position position="59"/>
    </location>
</feature>
<reference evidence="4" key="1">
    <citation type="journal article" date="2019" name="Int. J. Syst. Evol. Microbiol.">
        <title>The Global Catalogue of Microorganisms (GCM) 10K type strain sequencing project: providing services to taxonomists for standard genome sequencing and annotation.</title>
        <authorList>
            <consortium name="The Broad Institute Genomics Platform"/>
            <consortium name="The Broad Institute Genome Sequencing Center for Infectious Disease"/>
            <person name="Wu L."/>
            <person name="Ma J."/>
        </authorList>
    </citation>
    <scope>NUCLEOTIDE SEQUENCE [LARGE SCALE GENOMIC DNA]</scope>
    <source>
        <strain evidence="4">CGMCC 1.12966</strain>
    </source>
</reference>
<organism evidence="3 4">
    <name type="scientific">Sphingobacterium griseoflavum</name>
    <dbReference type="NCBI Taxonomy" id="1474952"/>
    <lineage>
        <taxon>Bacteria</taxon>
        <taxon>Pseudomonadati</taxon>
        <taxon>Bacteroidota</taxon>
        <taxon>Sphingobacteriia</taxon>
        <taxon>Sphingobacteriales</taxon>
        <taxon>Sphingobacteriaceae</taxon>
        <taxon>Sphingobacterium</taxon>
    </lineage>
</organism>
<gene>
    <name evidence="3" type="ORF">GCM10017764_35460</name>
</gene>
<dbReference type="Proteomes" id="UP000620550">
    <property type="component" value="Unassembled WGS sequence"/>
</dbReference>
<dbReference type="InterPro" id="IPR011006">
    <property type="entry name" value="CheY-like_superfamily"/>
</dbReference>
<comment type="caution">
    <text evidence="3">The sequence shown here is derived from an EMBL/GenBank/DDBJ whole genome shotgun (WGS) entry which is preliminary data.</text>
</comment>
<dbReference type="SUPFAM" id="SSF52172">
    <property type="entry name" value="CheY-like"/>
    <property type="match status" value="1"/>
</dbReference>
<name>A0ABQ3I4K6_9SPHI</name>
<evidence type="ECO:0000313" key="3">
    <source>
        <dbReference type="EMBL" id="GHE49316.1"/>
    </source>
</evidence>
<sequence>MFKKVLIAEDHDTENIAVQITLRDLGVESPKYVYYCDHALNWIKNAIRDGEPYDLLITDIEFEADGNVQAIPDGLALIKVVKEIQPEIKTIVFTGKDRSTTINALFKAGLLDGHVVKARRGGQYLREAIQAAYQNRIYQSPDIQKIAQERNSHEFTQFDMHIIRLLYEGISQKEMPEYLRQREIRPSSLSSIEKRLNLMKDVFGFTKNEQLVAHCKELKLI</sequence>
<dbReference type="RefSeq" id="WP_189628067.1">
    <property type="nucleotide sequence ID" value="NZ_BNAF01000019.1"/>
</dbReference>
<protein>
    <recommendedName>
        <fullName evidence="2">Response regulatory domain-containing protein</fullName>
    </recommendedName>
</protein>
<proteinExistence type="predicted"/>
<keyword evidence="1" id="KW-0597">Phosphoprotein</keyword>
<dbReference type="Gene3D" id="3.40.50.2300">
    <property type="match status" value="1"/>
</dbReference>
<evidence type="ECO:0000259" key="2">
    <source>
        <dbReference type="PROSITE" id="PS50110"/>
    </source>
</evidence>
<dbReference type="CDD" id="cd00156">
    <property type="entry name" value="REC"/>
    <property type="match status" value="1"/>
</dbReference>
<keyword evidence="4" id="KW-1185">Reference proteome</keyword>
<feature type="domain" description="Response regulatory" evidence="2">
    <location>
        <begin position="4"/>
        <end position="132"/>
    </location>
</feature>
<dbReference type="EMBL" id="BNAF01000019">
    <property type="protein sequence ID" value="GHE49316.1"/>
    <property type="molecule type" value="Genomic_DNA"/>
</dbReference>
<evidence type="ECO:0000313" key="4">
    <source>
        <dbReference type="Proteomes" id="UP000620550"/>
    </source>
</evidence>